<keyword evidence="5" id="KW-1133">Transmembrane helix</keyword>
<comment type="subcellular location">
    <subcellularLocation>
        <location evidence="1">Cell membrane</location>
        <topology evidence="1">Multi-pass membrane protein</topology>
    </subcellularLocation>
</comment>
<dbReference type="InterPro" id="IPR027417">
    <property type="entry name" value="P-loop_NTPase"/>
</dbReference>
<reference evidence="8 9" key="1">
    <citation type="submission" date="2017-05" db="EMBL/GenBank/DDBJ databases">
        <title>Genome sequence of Candidatus Fukatsuia symbiotica and Candidatus Hamiltonella defensa from Acyrthosiphon pisum strain 5D.</title>
        <authorList>
            <person name="Patel V.A."/>
            <person name="Chevignon G."/>
            <person name="Russell J.A."/>
            <person name="Oliver K.M."/>
        </authorList>
    </citation>
    <scope>NUCLEOTIDE SEQUENCE [LARGE SCALE GENOMIC DNA]</scope>
    <source>
        <strain evidence="8 9">5D</strain>
        <plasmid evidence="8 9">p5D_Fsymbiotica-2</plasmid>
    </source>
</reference>
<dbReference type="GO" id="GO:0005886">
    <property type="term" value="C:plasma membrane"/>
    <property type="evidence" value="ECO:0007669"/>
    <property type="project" value="UniProtKB-SubCell"/>
</dbReference>
<gene>
    <name evidence="8" type="ORF">CCS41_14495</name>
</gene>
<evidence type="ECO:0000256" key="4">
    <source>
        <dbReference type="ARBA" id="ARBA00022692"/>
    </source>
</evidence>
<dbReference type="OrthoDB" id="9759295at2"/>
<evidence type="ECO:0000256" key="7">
    <source>
        <dbReference type="SAM" id="MobiDB-lite"/>
    </source>
</evidence>
<dbReference type="InterPro" id="IPR003688">
    <property type="entry name" value="TraG/VirD4"/>
</dbReference>
<name>A0A2U8I931_9GAMM</name>
<dbReference type="AlphaFoldDB" id="A0A2U8I931"/>
<dbReference type="CDD" id="cd01127">
    <property type="entry name" value="TrwB_TraG_TraD_VirD4"/>
    <property type="match status" value="2"/>
</dbReference>
<feature type="region of interest" description="Disordered" evidence="7">
    <location>
        <begin position="488"/>
        <end position="516"/>
    </location>
</feature>
<feature type="compositionally biased region" description="Basic and acidic residues" evidence="7">
    <location>
        <begin position="489"/>
        <end position="503"/>
    </location>
</feature>
<evidence type="ECO:0000256" key="6">
    <source>
        <dbReference type="ARBA" id="ARBA00023136"/>
    </source>
</evidence>
<comment type="similarity">
    <text evidence="2">Belongs to the VirD4/TraG family.</text>
</comment>
<dbReference type="InterPro" id="IPR051539">
    <property type="entry name" value="T4SS-coupling_protein"/>
</dbReference>
<feature type="compositionally biased region" description="Acidic residues" evidence="7">
    <location>
        <begin position="506"/>
        <end position="516"/>
    </location>
</feature>
<keyword evidence="3" id="KW-1003">Cell membrane</keyword>
<protein>
    <submittedName>
        <fullName evidence="8">Conjugal transfer protein</fullName>
    </submittedName>
</protein>
<dbReference type="Proteomes" id="UP000261875">
    <property type="component" value="Plasmid p5D_Fsymbiotica-2"/>
</dbReference>
<dbReference type="Gene3D" id="3.40.50.300">
    <property type="entry name" value="P-loop containing nucleotide triphosphate hydrolases"/>
    <property type="match status" value="1"/>
</dbReference>
<evidence type="ECO:0000313" key="8">
    <source>
        <dbReference type="EMBL" id="AWK15686.1"/>
    </source>
</evidence>
<evidence type="ECO:0000313" key="9">
    <source>
        <dbReference type="Proteomes" id="UP000261875"/>
    </source>
</evidence>
<dbReference type="PANTHER" id="PTHR37937">
    <property type="entry name" value="CONJUGATIVE TRANSFER: DNA TRANSPORT"/>
    <property type="match status" value="1"/>
</dbReference>
<dbReference type="SUPFAM" id="SSF52540">
    <property type="entry name" value="P-loop containing nucleoside triphosphate hydrolases"/>
    <property type="match status" value="1"/>
</dbReference>
<accession>A0A2U8I931</accession>
<keyword evidence="4" id="KW-0812">Transmembrane</keyword>
<evidence type="ECO:0000256" key="5">
    <source>
        <dbReference type="ARBA" id="ARBA00022989"/>
    </source>
</evidence>
<keyword evidence="9" id="KW-1185">Reference proteome</keyword>
<dbReference type="EMBL" id="CP021661">
    <property type="protein sequence ID" value="AWK15686.1"/>
    <property type="molecule type" value="Genomic_DNA"/>
</dbReference>
<organism evidence="8 9">
    <name type="scientific">Candidatus Fukatsuia symbiotica</name>
    <dbReference type="NCBI Taxonomy" id="1878942"/>
    <lineage>
        <taxon>Bacteria</taxon>
        <taxon>Pseudomonadati</taxon>
        <taxon>Pseudomonadota</taxon>
        <taxon>Gammaproteobacteria</taxon>
        <taxon>Enterobacterales</taxon>
        <taxon>Yersiniaceae</taxon>
        <taxon>Candidatus Fukatsuia</taxon>
    </lineage>
</organism>
<sequence length="516" mass="57280">MFPPILIGKHPTDDDFLASYGQTFVMLAAAPGTGKGVGMVIPNALTYPDSMVINDPKFENWHLTAGFRASCGQAVYRFSPEMLETHRWNPLSRLNRDPLFRLGEIKAMASVLFVPDNPKNASFFGASADIFTALVLYLMETPSLPFTLPQIYEIAAQGMALGEWAKKELDARSNGNTPLSSECLREMNRLVSSSQSKTGWPITQDILNKRLSLYGEKTVAWAVSGDDIKFDDLRRKKMTVYFCVTEGALLKFGALMNLFYSQAIAANSKILPEYGGNNPDGTLIYQYQVLFLMDEFAVMGVIEKMKTALALTRGAGLRYLIIFQGKAQLRADELYGVQGANSIMDAVHIEVVYAPGNIDAATEYSKRLGNTTVKVANFSENYGEKKTRSKSYSDQARPLMLPQEVNELPYDKALIFVQATDKTPALKILARKIVWYQEAVFQARVNLPLPAVPVGDVNAIAALVVPMNINKPMANVTLAPPHDLGMNEEQQRRRMSTEDKSINDPDYVEITENDLP</sequence>
<proteinExistence type="inferred from homology"/>
<evidence type="ECO:0000256" key="1">
    <source>
        <dbReference type="ARBA" id="ARBA00004651"/>
    </source>
</evidence>
<dbReference type="PANTHER" id="PTHR37937:SF1">
    <property type="entry name" value="CONJUGATIVE TRANSFER: DNA TRANSPORT"/>
    <property type="match status" value="1"/>
</dbReference>
<keyword evidence="8" id="KW-0614">Plasmid</keyword>
<evidence type="ECO:0000256" key="2">
    <source>
        <dbReference type="ARBA" id="ARBA00008806"/>
    </source>
</evidence>
<dbReference type="Pfam" id="PF02534">
    <property type="entry name" value="T4SS-DNA_transf"/>
    <property type="match status" value="1"/>
</dbReference>
<keyword evidence="6" id="KW-0472">Membrane</keyword>
<dbReference type="KEGG" id="fsm:CCS41_14495"/>
<geneLocation type="plasmid" evidence="8 9">
    <name>p5D_Fsymbiotica-2</name>
</geneLocation>
<evidence type="ECO:0000256" key="3">
    <source>
        <dbReference type="ARBA" id="ARBA00022475"/>
    </source>
</evidence>